<feature type="transmembrane region" description="Helical" evidence="11">
    <location>
        <begin position="293"/>
        <end position="315"/>
    </location>
</feature>
<organism evidence="13 14">
    <name type="scientific">Clavelina lepadiformis</name>
    <name type="common">Light-bulb sea squirt</name>
    <name type="synonym">Ascidia lepadiformis</name>
    <dbReference type="NCBI Taxonomy" id="159417"/>
    <lineage>
        <taxon>Eukaryota</taxon>
        <taxon>Metazoa</taxon>
        <taxon>Chordata</taxon>
        <taxon>Tunicata</taxon>
        <taxon>Ascidiacea</taxon>
        <taxon>Aplousobranchia</taxon>
        <taxon>Clavelinidae</taxon>
        <taxon>Clavelina</taxon>
    </lineage>
</organism>
<dbReference type="InterPro" id="IPR027469">
    <property type="entry name" value="Cation_efflux_TMD_sf"/>
</dbReference>
<evidence type="ECO:0000256" key="1">
    <source>
        <dbReference type="ARBA" id="ARBA00004166"/>
    </source>
</evidence>
<gene>
    <name evidence="13" type="ORF">CVLEPA_LOCUS28104</name>
</gene>
<dbReference type="EMBL" id="CAWYQH010000141">
    <property type="protein sequence ID" value="CAK8694763.1"/>
    <property type="molecule type" value="Genomic_DNA"/>
</dbReference>
<evidence type="ECO:0000256" key="5">
    <source>
        <dbReference type="ARBA" id="ARBA00022989"/>
    </source>
</evidence>
<evidence type="ECO:0000256" key="7">
    <source>
        <dbReference type="ARBA" id="ARBA00023065"/>
    </source>
</evidence>
<accession>A0ABP0GSQ3</accession>
<evidence type="ECO:0000256" key="8">
    <source>
        <dbReference type="ARBA" id="ARBA00023136"/>
    </source>
</evidence>
<evidence type="ECO:0000313" key="13">
    <source>
        <dbReference type="EMBL" id="CAK8694763.1"/>
    </source>
</evidence>
<evidence type="ECO:0000256" key="4">
    <source>
        <dbReference type="ARBA" id="ARBA00022833"/>
    </source>
</evidence>
<keyword evidence="4" id="KW-0862">Zinc</keyword>
<dbReference type="Pfam" id="PF01545">
    <property type="entry name" value="Cation_efflux"/>
    <property type="match status" value="1"/>
</dbReference>
<feature type="transmembrane region" description="Helical" evidence="11">
    <location>
        <begin position="161"/>
        <end position="180"/>
    </location>
</feature>
<keyword evidence="8 11" id="KW-0472">Membrane</keyword>
<comment type="function">
    <text evidence="10">Has probably no intrinsic transporter activity but together with SLC30A5 forms a functional zinc ion:proton antiporter heterodimer, mediating zinc entry into the lumen of organelles along the secretory pathway. As part of that zinc ion:proton antiporter, contributes to zinc ion homeostasis within the early secretory pathway and regulates the activation and folding of enzymes like alkaline phosphatases and enzymes involved in phosphatidylinositol glycan anchor biosynthesis.</text>
</comment>
<feature type="domain" description="Cation efflux protein transmembrane" evidence="12">
    <location>
        <begin position="91"/>
        <end position="315"/>
    </location>
</feature>
<comment type="subcellular location">
    <subcellularLocation>
        <location evidence="1">Golgi apparatus</location>
        <location evidence="1">trans-Golgi network membrane</location>
        <topology evidence="1">Multi-pass membrane protein</topology>
    </subcellularLocation>
</comment>
<evidence type="ECO:0000256" key="6">
    <source>
        <dbReference type="ARBA" id="ARBA00023034"/>
    </source>
</evidence>
<reference evidence="13 14" key="1">
    <citation type="submission" date="2024-02" db="EMBL/GenBank/DDBJ databases">
        <authorList>
            <person name="Daric V."/>
            <person name="Darras S."/>
        </authorList>
    </citation>
    <scope>NUCLEOTIDE SEQUENCE [LARGE SCALE GENOMIC DNA]</scope>
</reference>
<keyword evidence="5 11" id="KW-1133">Transmembrane helix</keyword>
<evidence type="ECO:0000256" key="3">
    <source>
        <dbReference type="ARBA" id="ARBA00022692"/>
    </source>
</evidence>
<feature type="transmembrane region" description="Helical" evidence="11">
    <location>
        <begin position="261"/>
        <end position="281"/>
    </location>
</feature>
<evidence type="ECO:0000313" key="14">
    <source>
        <dbReference type="Proteomes" id="UP001642483"/>
    </source>
</evidence>
<dbReference type="SUPFAM" id="SSF161111">
    <property type="entry name" value="Cation efflux protein transmembrane domain-like"/>
    <property type="match status" value="1"/>
</dbReference>
<evidence type="ECO:0000256" key="10">
    <source>
        <dbReference type="ARBA" id="ARBA00045455"/>
    </source>
</evidence>
<name>A0ABP0GSQ3_CLALP</name>
<evidence type="ECO:0000256" key="9">
    <source>
        <dbReference type="ARBA" id="ARBA00038600"/>
    </source>
</evidence>
<evidence type="ECO:0000256" key="11">
    <source>
        <dbReference type="SAM" id="Phobius"/>
    </source>
</evidence>
<keyword evidence="3 11" id="KW-0812">Transmembrane</keyword>
<sequence>MAYFYNDKSELYNGRIIDTPRVDAVPQATTSTYSSVSTDPEFDLDLSGITAQKPILTSTIHTFPKRRNKMYGHFQHAMKPMLNIRFARRTFAFIVLNIFVIFVLFMWCNSSNSLALRAFLSLSVFDFFTLLTCLLSIWVATTQRSVPDNSVQLYSYERIEILLVFSSLVLTMLGSVFILKESILRIVEQPDVAVGRLLPGALLGLVFHVILTFSIRNKALQCVTEASPSSLIQEHVSDLSQPLCTVIPVFNRILLPRIDPFFLLSSIGSALVLLTDVLIQIDLYYTADTVASILFVFATLTTMWPIAVCSAQVLLNTTPPYVLGQLDKLLSEAQTLDGVLEIRNERFFSVALASKDHTDLRFCNGFGLIMAGSVCVRVRRDADEQMVLAHVTNRLSPLVTQLTVQVGLLSNYIIKCHQNYILL</sequence>
<dbReference type="Gene3D" id="1.20.1510.10">
    <property type="entry name" value="Cation efflux protein transmembrane domain"/>
    <property type="match status" value="1"/>
</dbReference>
<evidence type="ECO:0000259" key="12">
    <source>
        <dbReference type="Pfam" id="PF01545"/>
    </source>
</evidence>
<keyword evidence="14" id="KW-1185">Reference proteome</keyword>
<feature type="transmembrane region" description="Helical" evidence="11">
    <location>
        <begin position="86"/>
        <end position="107"/>
    </location>
</feature>
<evidence type="ECO:0000256" key="2">
    <source>
        <dbReference type="ARBA" id="ARBA00022448"/>
    </source>
</evidence>
<dbReference type="Proteomes" id="UP001642483">
    <property type="component" value="Unassembled WGS sequence"/>
</dbReference>
<feature type="transmembrane region" description="Helical" evidence="11">
    <location>
        <begin position="192"/>
        <end position="211"/>
    </location>
</feature>
<keyword evidence="6" id="KW-0333">Golgi apparatus</keyword>
<dbReference type="PANTHER" id="PTHR46531:SF1">
    <property type="entry name" value="ZINC TRANSPORTER 6"/>
    <property type="match status" value="1"/>
</dbReference>
<comment type="caution">
    <text evidence="13">The sequence shown here is derived from an EMBL/GenBank/DDBJ whole genome shotgun (WGS) entry which is preliminary data.</text>
</comment>
<keyword evidence="7" id="KW-0406">Ion transport</keyword>
<protein>
    <recommendedName>
        <fullName evidence="12">Cation efflux protein transmembrane domain-containing protein</fullName>
    </recommendedName>
</protein>
<dbReference type="InterPro" id="IPR058533">
    <property type="entry name" value="Cation_efflux_TM"/>
</dbReference>
<keyword evidence="2" id="KW-0813">Transport</keyword>
<proteinExistence type="predicted"/>
<dbReference type="PANTHER" id="PTHR46531">
    <property type="entry name" value="ZINC TRANSPORTER 6"/>
    <property type="match status" value="1"/>
</dbReference>
<comment type="subunit">
    <text evidence="9">Heterodimer with SLC30A5; form a functional zinc ion transmembrane transporter.</text>
</comment>
<feature type="transmembrane region" description="Helical" evidence="11">
    <location>
        <begin position="119"/>
        <end position="140"/>
    </location>
</feature>
<dbReference type="InterPro" id="IPR052005">
    <property type="entry name" value="CDF_SLC30A"/>
</dbReference>